<proteinExistence type="predicted"/>
<dbReference type="AlphaFoldDB" id="X8CPZ0"/>
<reference evidence="2 3" key="1">
    <citation type="submission" date="2013-12" db="EMBL/GenBank/DDBJ databases">
        <authorList>
            <person name="Zelazny A."/>
            <person name="Olivier K."/>
            <person name="Holland S."/>
            <person name="Lenaerts A."/>
            <person name="Ordway D."/>
            <person name="DeGroote M.A."/>
            <person name="Parker T."/>
            <person name="Sizemore C."/>
            <person name="Tallon L.J."/>
            <person name="Sadzewicz L.K."/>
            <person name="Sengamalay N."/>
            <person name="Fraser C.M."/>
            <person name="Hine E."/>
            <person name="Shefchek K.A."/>
            <person name="Das S.P."/>
            <person name="Tettelin H."/>
        </authorList>
    </citation>
    <scope>NUCLEOTIDE SEQUENCE [LARGE SCALE GENOMIC DNA]</scope>
    <source>
        <strain evidence="2 3">1956</strain>
    </source>
</reference>
<gene>
    <name evidence="2" type="ORF">I550_1053</name>
</gene>
<accession>X8CPZ0</accession>
<evidence type="ECO:0000313" key="2">
    <source>
        <dbReference type="EMBL" id="EUA57921.1"/>
    </source>
</evidence>
<feature type="compositionally biased region" description="Basic and acidic residues" evidence="1">
    <location>
        <begin position="118"/>
        <end position="127"/>
    </location>
</feature>
<feature type="compositionally biased region" description="Basic residues" evidence="1">
    <location>
        <begin position="88"/>
        <end position="101"/>
    </location>
</feature>
<name>X8CPZ0_MYCIT</name>
<comment type="caution">
    <text evidence="2">The sequence shown here is derived from an EMBL/GenBank/DDBJ whole genome shotgun (WGS) entry which is preliminary data.</text>
</comment>
<protein>
    <submittedName>
        <fullName evidence="2">Uncharacterized protein</fullName>
    </submittedName>
</protein>
<feature type="compositionally biased region" description="Basic and acidic residues" evidence="1">
    <location>
        <begin position="162"/>
        <end position="184"/>
    </location>
</feature>
<feature type="compositionally biased region" description="Low complexity" evidence="1">
    <location>
        <begin position="243"/>
        <end position="277"/>
    </location>
</feature>
<organism evidence="2 3">
    <name type="scientific">Mycobacterium intracellulare 1956</name>
    <dbReference type="NCBI Taxonomy" id="1299331"/>
    <lineage>
        <taxon>Bacteria</taxon>
        <taxon>Bacillati</taxon>
        <taxon>Actinomycetota</taxon>
        <taxon>Actinomycetes</taxon>
        <taxon>Mycobacteriales</taxon>
        <taxon>Mycobacteriaceae</taxon>
        <taxon>Mycobacterium</taxon>
        <taxon>Mycobacterium avium complex (MAC)</taxon>
    </lineage>
</organism>
<evidence type="ECO:0000313" key="3">
    <source>
        <dbReference type="Proteomes" id="UP000020825"/>
    </source>
</evidence>
<feature type="region of interest" description="Disordered" evidence="1">
    <location>
        <begin position="239"/>
        <end position="277"/>
    </location>
</feature>
<sequence length="277" mass="27888">MPHVSLESHLHQSSFSAGTCNRSIRESHANHLDLLACSRRPGRFVRSTIDGRYRPRRPRAGSGGAEHSAAADQLGGQRTANPAEPRDRARRHAARGARHTGHQLPGCSLGRLAGIGDHGGHPVDPRPDAGGTRGSRVISGGGAVHSGAGAVGDARRAGVTLRGERHSGDDSGPDRRTAGGRESGRAGLVDPGLPAIPGLSAPSAPATPPAPQIPQAQVNMPAMPAGLPVNVPPQVRLPQDLPALASGQTPAAPAAPAAPAPAASPAGPAAPLLAALP</sequence>
<dbReference type="PATRIC" id="fig|1299331.3.peg.1024"/>
<dbReference type="EMBL" id="JAOG01000001">
    <property type="protein sequence ID" value="EUA57921.1"/>
    <property type="molecule type" value="Genomic_DNA"/>
</dbReference>
<evidence type="ECO:0000256" key="1">
    <source>
        <dbReference type="SAM" id="MobiDB-lite"/>
    </source>
</evidence>
<dbReference type="Proteomes" id="UP000020825">
    <property type="component" value="Unassembled WGS sequence"/>
</dbReference>
<feature type="region of interest" description="Disordered" evidence="1">
    <location>
        <begin position="48"/>
        <end position="216"/>
    </location>
</feature>